<proteinExistence type="predicted"/>
<reference evidence="2" key="1">
    <citation type="journal article" date="2023" name="Insect Mol. Biol.">
        <title>Genome sequencing provides insights into the evolution of gene families encoding plant cell wall-degrading enzymes in longhorned beetles.</title>
        <authorList>
            <person name="Shin N.R."/>
            <person name="Okamura Y."/>
            <person name="Kirsch R."/>
            <person name="Pauchet Y."/>
        </authorList>
    </citation>
    <scope>NUCLEOTIDE SEQUENCE</scope>
    <source>
        <strain evidence="2">MMC_N1</strain>
    </source>
</reference>
<organism evidence="2 3">
    <name type="scientific">Molorchus minor</name>
    <dbReference type="NCBI Taxonomy" id="1323400"/>
    <lineage>
        <taxon>Eukaryota</taxon>
        <taxon>Metazoa</taxon>
        <taxon>Ecdysozoa</taxon>
        <taxon>Arthropoda</taxon>
        <taxon>Hexapoda</taxon>
        <taxon>Insecta</taxon>
        <taxon>Pterygota</taxon>
        <taxon>Neoptera</taxon>
        <taxon>Endopterygota</taxon>
        <taxon>Coleoptera</taxon>
        <taxon>Polyphaga</taxon>
        <taxon>Cucujiformia</taxon>
        <taxon>Chrysomeloidea</taxon>
        <taxon>Cerambycidae</taxon>
        <taxon>Lamiinae</taxon>
        <taxon>Monochamini</taxon>
        <taxon>Molorchus</taxon>
    </lineage>
</organism>
<accession>A0ABQ9JU95</accession>
<comment type="caution">
    <text evidence="2">The sequence shown here is derived from an EMBL/GenBank/DDBJ whole genome shotgun (WGS) entry which is preliminary data.</text>
</comment>
<dbReference type="Proteomes" id="UP001162164">
    <property type="component" value="Unassembled WGS sequence"/>
</dbReference>
<keyword evidence="1" id="KW-1133">Transmembrane helix</keyword>
<dbReference type="EMBL" id="JAPWTJ010000155">
    <property type="protein sequence ID" value="KAJ8981886.1"/>
    <property type="molecule type" value="Genomic_DNA"/>
</dbReference>
<sequence>MNSGPLIVVYVTSPESGLLLDEWANCRASRRRVLQACESNRPETCTKTVCALVTDASDVFLWVFVKNSDRLLLWVLVFESVGFRFFFLHNHRKGGSNLQKP</sequence>
<evidence type="ECO:0000313" key="3">
    <source>
        <dbReference type="Proteomes" id="UP001162164"/>
    </source>
</evidence>
<gene>
    <name evidence="2" type="ORF">NQ317_007278</name>
</gene>
<evidence type="ECO:0000256" key="1">
    <source>
        <dbReference type="SAM" id="Phobius"/>
    </source>
</evidence>
<protein>
    <submittedName>
        <fullName evidence="2">Uncharacterized protein</fullName>
    </submittedName>
</protein>
<name>A0ABQ9JU95_9CUCU</name>
<evidence type="ECO:0000313" key="2">
    <source>
        <dbReference type="EMBL" id="KAJ8981886.1"/>
    </source>
</evidence>
<keyword evidence="1" id="KW-0812">Transmembrane</keyword>
<keyword evidence="3" id="KW-1185">Reference proteome</keyword>
<keyword evidence="1" id="KW-0472">Membrane</keyword>
<feature type="transmembrane region" description="Helical" evidence="1">
    <location>
        <begin position="71"/>
        <end position="88"/>
    </location>
</feature>